<dbReference type="InParanoid" id="A0A804MUM1"/>
<feature type="compositionally biased region" description="Low complexity" evidence="1">
    <location>
        <begin position="45"/>
        <end position="56"/>
    </location>
</feature>
<evidence type="ECO:0000256" key="1">
    <source>
        <dbReference type="SAM" id="MobiDB-lite"/>
    </source>
</evidence>
<reference evidence="2" key="3">
    <citation type="submission" date="2021-05" db="UniProtKB">
        <authorList>
            <consortium name="EnsemblPlants"/>
        </authorList>
    </citation>
    <scope>IDENTIFICATION</scope>
    <source>
        <strain evidence="2">cv. B73</strain>
    </source>
</reference>
<feature type="region of interest" description="Disordered" evidence="1">
    <location>
        <begin position="142"/>
        <end position="164"/>
    </location>
</feature>
<evidence type="ECO:0000313" key="3">
    <source>
        <dbReference type="Proteomes" id="UP000007305"/>
    </source>
</evidence>
<evidence type="ECO:0000313" key="2">
    <source>
        <dbReference type="EnsemblPlants" id="Zm00001eb112640_P001"/>
    </source>
</evidence>
<organism evidence="2 3">
    <name type="scientific">Zea mays</name>
    <name type="common">Maize</name>
    <dbReference type="NCBI Taxonomy" id="4577"/>
    <lineage>
        <taxon>Eukaryota</taxon>
        <taxon>Viridiplantae</taxon>
        <taxon>Streptophyta</taxon>
        <taxon>Embryophyta</taxon>
        <taxon>Tracheophyta</taxon>
        <taxon>Spermatophyta</taxon>
        <taxon>Magnoliopsida</taxon>
        <taxon>Liliopsida</taxon>
        <taxon>Poales</taxon>
        <taxon>Poaceae</taxon>
        <taxon>PACMAD clade</taxon>
        <taxon>Panicoideae</taxon>
        <taxon>Andropogonodae</taxon>
        <taxon>Andropogoneae</taxon>
        <taxon>Tripsacinae</taxon>
        <taxon>Zea</taxon>
    </lineage>
</organism>
<protein>
    <submittedName>
        <fullName evidence="2">Uncharacterized protein</fullName>
    </submittedName>
</protein>
<sequence length="226" mass="23328">MPAPLALLPPRPRVPSSSSAGTFGPTPMAAEGEAEVMPAIVPMYSAPSSPASSLASSPPPVNKPCSGRGGDGRGDEAAPAGGLAIARSIQKLEADVSETRHEVSRFRKRCAETEVALASLRAQLHRGLSTLAGTEADRAAAAARRSVGGDTDDSASSSSLTLRSGRWGGGLAASECLSLGEVDYGVELVGSRRRNVKLVVPLIGDILFSRRRSTNEKGDGGFYSAW</sequence>
<feature type="region of interest" description="Disordered" evidence="1">
    <location>
        <begin position="1"/>
        <end position="31"/>
    </location>
</feature>
<dbReference type="Proteomes" id="UP000007305">
    <property type="component" value="Chromosome 2"/>
</dbReference>
<accession>A0A804MUM1</accession>
<feature type="region of interest" description="Disordered" evidence="1">
    <location>
        <begin position="43"/>
        <end position="79"/>
    </location>
</feature>
<dbReference type="AlphaFoldDB" id="A0A804MUM1"/>
<dbReference type="Gramene" id="Zm00001eb112640_T001">
    <property type="protein sequence ID" value="Zm00001eb112640_P001"/>
    <property type="gene ID" value="Zm00001eb112640"/>
</dbReference>
<reference evidence="2" key="2">
    <citation type="submission" date="2019-07" db="EMBL/GenBank/DDBJ databases">
        <authorList>
            <person name="Seetharam A."/>
            <person name="Woodhouse M."/>
            <person name="Cannon E."/>
        </authorList>
    </citation>
    <scope>NUCLEOTIDE SEQUENCE [LARGE SCALE GENOMIC DNA]</scope>
    <source>
        <strain evidence="2">cv. B73</strain>
    </source>
</reference>
<feature type="compositionally biased region" description="Pro residues" evidence="1">
    <location>
        <begin position="1"/>
        <end position="13"/>
    </location>
</feature>
<name>A0A804MUM1_MAIZE</name>
<dbReference type="EnsemblPlants" id="Zm00001eb112640_T001">
    <property type="protein sequence ID" value="Zm00001eb112640_P001"/>
    <property type="gene ID" value="Zm00001eb112640"/>
</dbReference>
<reference evidence="3" key="1">
    <citation type="submission" date="2015-12" db="EMBL/GenBank/DDBJ databases">
        <title>Update maize B73 reference genome by single molecule sequencing technologies.</title>
        <authorList>
            <consortium name="Maize Genome Sequencing Project"/>
            <person name="Ware D."/>
        </authorList>
    </citation>
    <scope>NUCLEOTIDE SEQUENCE [LARGE SCALE GENOMIC DNA]</scope>
    <source>
        <strain evidence="3">cv. B73</strain>
    </source>
</reference>
<keyword evidence="3" id="KW-1185">Reference proteome</keyword>
<proteinExistence type="predicted"/>